<proteinExistence type="predicted"/>
<feature type="compositionally biased region" description="Polar residues" evidence="1">
    <location>
        <begin position="138"/>
        <end position="159"/>
    </location>
</feature>
<evidence type="ECO:0000313" key="3">
    <source>
        <dbReference type="Proteomes" id="UP000285060"/>
    </source>
</evidence>
<comment type="caution">
    <text evidence="2">The sequence shown here is derived from an EMBL/GenBank/DDBJ whole genome shotgun (WGS) entry which is preliminary data.</text>
</comment>
<evidence type="ECO:0008006" key="4">
    <source>
        <dbReference type="Google" id="ProtNLM"/>
    </source>
</evidence>
<evidence type="ECO:0000256" key="1">
    <source>
        <dbReference type="SAM" id="MobiDB-lite"/>
    </source>
</evidence>
<evidence type="ECO:0000313" key="2">
    <source>
        <dbReference type="EMBL" id="RHY26618.1"/>
    </source>
</evidence>
<organism evidence="2 3">
    <name type="scientific">Aphanomyces invadans</name>
    <dbReference type="NCBI Taxonomy" id="157072"/>
    <lineage>
        <taxon>Eukaryota</taxon>
        <taxon>Sar</taxon>
        <taxon>Stramenopiles</taxon>
        <taxon>Oomycota</taxon>
        <taxon>Saprolegniomycetes</taxon>
        <taxon>Saprolegniales</taxon>
        <taxon>Verrucalvaceae</taxon>
        <taxon>Aphanomyces</taxon>
    </lineage>
</organism>
<feature type="region of interest" description="Disordered" evidence="1">
    <location>
        <begin position="27"/>
        <end position="52"/>
    </location>
</feature>
<gene>
    <name evidence="2" type="ORF">DYB32_007452</name>
</gene>
<name>A0A418ANU2_9STRA</name>
<feature type="compositionally biased region" description="Acidic residues" evidence="1">
    <location>
        <begin position="85"/>
        <end position="96"/>
    </location>
</feature>
<dbReference type="AlphaFoldDB" id="A0A418ANU2"/>
<reference evidence="2 3" key="1">
    <citation type="submission" date="2018-08" db="EMBL/GenBank/DDBJ databases">
        <title>Aphanomyces genome sequencing and annotation.</title>
        <authorList>
            <person name="Minardi D."/>
            <person name="Oidtmann B."/>
            <person name="Van Der Giezen M."/>
            <person name="Studholme D.J."/>
        </authorList>
    </citation>
    <scope>NUCLEOTIDE SEQUENCE [LARGE SCALE GENOMIC DNA]</scope>
    <source>
        <strain evidence="2 3">NJM0002</strain>
    </source>
</reference>
<dbReference type="VEuPathDB" id="FungiDB:H310_02125"/>
<dbReference type="Proteomes" id="UP000285060">
    <property type="component" value="Unassembled WGS sequence"/>
</dbReference>
<keyword evidence="3" id="KW-1185">Reference proteome</keyword>
<sequence length="180" mass="20001">MPNQRCFIKFNMTLNSPHAMADNSWREHSSLQNISDGGGKGDATKGRGRAGPQFNRVIPKFLQKYHTPETLDHEASLALKRPKEVDDEADDDDELDEVQKEALEAYKAEQDKNKHVGVNEEVVEKADEAPRPEKRKSMTFSSTSKKGLSSTAQGATTTPPAKKRKAVNNAKLLSFSMDDD</sequence>
<accession>A0A418ANU2</accession>
<dbReference type="EMBL" id="QUSY01000953">
    <property type="protein sequence ID" value="RHY26618.1"/>
    <property type="molecule type" value="Genomic_DNA"/>
</dbReference>
<protein>
    <recommendedName>
        <fullName evidence="4">DUF4604 domain-containing protein</fullName>
    </recommendedName>
</protein>
<feature type="compositionally biased region" description="Basic and acidic residues" evidence="1">
    <location>
        <begin position="97"/>
        <end position="136"/>
    </location>
</feature>
<feature type="region of interest" description="Disordered" evidence="1">
    <location>
        <begin position="73"/>
        <end position="180"/>
    </location>
</feature>